<dbReference type="PANTHER" id="PTHR11851:SF49">
    <property type="entry name" value="MITOCHONDRIAL-PROCESSING PEPTIDASE SUBUNIT ALPHA"/>
    <property type="match status" value="1"/>
</dbReference>
<dbReference type="PANTHER" id="PTHR11851">
    <property type="entry name" value="METALLOPROTEASE"/>
    <property type="match status" value="1"/>
</dbReference>
<name>A0ABR8PVG7_9CLOT</name>
<evidence type="ECO:0000313" key="6">
    <source>
        <dbReference type="Proteomes" id="UP000627781"/>
    </source>
</evidence>
<organism evidence="5 6">
    <name type="scientific">Clostridium cibarium</name>
    <dbReference type="NCBI Taxonomy" id="2762247"/>
    <lineage>
        <taxon>Bacteria</taxon>
        <taxon>Bacillati</taxon>
        <taxon>Bacillota</taxon>
        <taxon>Clostridia</taxon>
        <taxon>Eubacteriales</taxon>
        <taxon>Clostridiaceae</taxon>
        <taxon>Clostridium</taxon>
    </lineage>
</organism>
<evidence type="ECO:0000259" key="4">
    <source>
        <dbReference type="Pfam" id="PF05193"/>
    </source>
</evidence>
<dbReference type="Pfam" id="PF00675">
    <property type="entry name" value="Peptidase_M16"/>
    <property type="match status" value="1"/>
</dbReference>
<sequence>MKEYILENGIKLIYIKGTSELTSISIGLEAGASQDGKLLGLAHATEHMIYKGTKMRSEAMINEEFSKLFGFYNAMTNYPYVIYYGTLLGEDFYKGTQLFSDLLINATFPKEGFKEEMDVIIEELNEWDEELDQYCEDRLLYNSYESNRLKYPIIGTRESLNNITLKDIRNFYNKFYSPKNTSIAVVTALEFNDVKDIIKECFESWVGEEVNTALESLEEPKSGIFKEERDNNSCKVQMNFSIANLNELEIKAFRIFNEYFAEGINSLLFDRLRTKNGLVYDVLSRISNEKYIRFYKITFTTSKDKIEKSLSIVKEAINDIKILSDKEIQELIKRIRIKKLFKEEQSIQLAKEVATYSAMFKDYKVYDNMLEGMENIKGDFIFQVAKKVLEKSSIEIIS</sequence>
<dbReference type="Pfam" id="PF05193">
    <property type="entry name" value="Peptidase_M16_C"/>
    <property type="match status" value="1"/>
</dbReference>
<feature type="coiled-coil region" evidence="2">
    <location>
        <begin position="110"/>
        <end position="137"/>
    </location>
</feature>
<dbReference type="RefSeq" id="WP_143317218.1">
    <property type="nucleotide sequence ID" value="NZ_JACSRA010000019.1"/>
</dbReference>
<keyword evidence="6" id="KW-1185">Reference proteome</keyword>
<dbReference type="Proteomes" id="UP000627781">
    <property type="component" value="Unassembled WGS sequence"/>
</dbReference>
<protein>
    <submittedName>
        <fullName evidence="5">Insulinase family protein</fullName>
    </submittedName>
</protein>
<evidence type="ECO:0000313" key="5">
    <source>
        <dbReference type="EMBL" id="MBD7912127.1"/>
    </source>
</evidence>
<feature type="domain" description="Peptidase M16 C-terminal" evidence="4">
    <location>
        <begin position="162"/>
        <end position="333"/>
    </location>
</feature>
<accession>A0ABR8PVG7</accession>
<evidence type="ECO:0000259" key="3">
    <source>
        <dbReference type="Pfam" id="PF00675"/>
    </source>
</evidence>
<feature type="domain" description="Peptidase M16 N-terminal" evidence="3">
    <location>
        <begin position="22"/>
        <end position="156"/>
    </location>
</feature>
<gene>
    <name evidence="5" type="ORF">H9661_12245</name>
</gene>
<dbReference type="Gene3D" id="3.30.830.10">
    <property type="entry name" value="Metalloenzyme, LuxS/M16 peptidase-like"/>
    <property type="match status" value="2"/>
</dbReference>
<comment type="similarity">
    <text evidence="1">Belongs to the peptidase M16 family.</text>
</comment>
<dbReference type="EMBL" id="JACSRA010000019">
    <property type="protein sequence ID" value="MBD7912127.1"/>
    <property type="molecule type" value="Genomic_DNA"/>
</dbReference>
<dbReference type="InterPro" id="IPR011765">
    <property type="entry name" value="Pept_M16_N"/>
</dbReference>
<comment type="caution">
    <text evidence="5">The sequence shown here is derived from an EMBL/GenBank/DDBJ whole genome shotgun (WGS) entry which is preliminary data.</text>
</comment>
<dbReference type="SUPFAM" id="SSF63411">
    <property type="entry name" value="LuxS/MPP-like metallohydrolase"/>
    <property type="match status" value="2"/>
</dbReference>
<reference evidence="5 6" key="1">
    <citation type="submission" date="2020-08" db="EMBL/GenBank/DDBJ databases">
        <title>A Genomic Blueprint of the Chicken Gut Microbiome.</title>
        <authorList>
            <person name="Gilroy R."/>
            <person name="Ravi A."/>
            <person name="Getino M."/>
            <person name="Pursley I."/>
            <person name="Horton D.L."/>
            <person name="Alikhan N.-F."/>
            <person name="Baker D."/>
            <person name="Gharbi K."/>
            <person name="Hall N."/>
            <person name="Watson M."/>
            <person name="Adriaenssens E.M."/>
            <person name="Foster-Nyarko E."/>
            <person name="Jarju S."/>
            <person name="Secka A."/>
            <person name="Antonio M."/>
            <person name="Oren A."/>
            <person name="Chaudhuri R."/>
            <person name="La Ragione R.M."/>
            <person name="Hildebrand F."/>
            <person name="Pallen M.J."/>
        </authorList>
    </citation>
    <scope>NUCLEOTIDE SEQUENCE [LARGE SCALE GENOMIC DNA]</scope>
    <source>
        <strain evidence="5 6">Sa3CVN1</strain>
    </source>
</reference>
<evidence type="ECO:0000256" key="1">
    <source>
        <dbReference type="ARBA" id="ARBA00007261"/>
    </source>
</evidence>
<evidence type="ECO:0000256" key="2">
    <source>
        <dbReference type="SAM" id="Coils"/>
    </source>
</evidence>
<dbReference type="InterPro" id="IPR011249">
    <property type="entry name" value="Metalloenz_LuxS/M16"/>
</dbReference>
<dbReference type="InterPro" id="IPR050361">
    <property type="entry name" value="MPP/UQCRC_Complex"/>
</dbReference>
<dbReference type="InterPro" id="IPR007863">
    <property type="entry name" value="Peptidase_M16_C"/>
</dbReference>
<keyword evidence="2" id="KW-0175">Coiled coil</keyword>
<proteinExistence type="inferred from homology"/>